<reference evidence="12" key="1">
    <citation type="submission" date="2025-08" db="UniProtKB">
        <authorList>
            <consortium name="Ensembl"/>
        </authorList>
    </citation>
    <scope>IDENTIFICATION</scope>
</reference>
<evidence type="ECO:0000256" key="4">
    <source>
        <dbReference type="ARBA" id="ARBA00023127"/>
    </source>
</evidence>
<dbReference type="Proteomes" id="UP000261480">
    <property type="component" value="Unplaced"/>
</dbReference>
<evidence type="ECO:0000256" key="6">
    <source>
        <dbReference type="ARBA" id="ARBA00025821"/>
    </source>
</evidence>
<protein>
    <recommendedName>
        <fullName evidence="7">G2/mitotic-specific cyclin-B2</fullName>
    </recommendedName>
</protein>
<name>A0A3B3XYQ2_9TELE</name>
<dbReference type="Pfam" id="PF02984">
    <property type="entry name" value="Cyclin_C"/>
    <property type="match status" value="1"/>
</dbReference>
<dbReference type="Ensembl" id="ENSPMET00000029557.1">
    <property type="protein sequence ID" value="ENSPMEP00000020028.1"/>
    <property type="gene ID" value="ENSPMEG00000023157.1"/>
</dbReference>
<comment type="similarity">
    <text evidence="2">Belongs to the cyclin family. Cyclin AB subfamily.</text>
</comment>
<evidence type="ECO:0000313" key="13">
    <source>
        <dbReference type="Proteomes" id="UP000261480"/>
    </source>
</evidence>
<evidence type="ECO:0000256" key="9">
    <source>
        <dbReference type="SAM" id="MobiDB-lite"/>
    </source>
</evidence>
<dbReference type="InterPro" id="IPR046965">
    <property type="entry name" value="Cyclin_A/B-like"/>
</dbReference>
<comment type="function">
    <text evidence="1">Essential for the control of the cell cycle at the G2/M (mitosis) transition.</text>
</comment>
<proteinExistence type="inferred from homology"/>
<dbReference type="CDD" id="cd20508">
    <property type="entry name" value="CYCLIN_CCNB3_rpt1"/>
    <property type="match status" value="1"/>
</dbReference>
<evidence type="ECO:0000259" key="11">
    <source>
        <dbReference type="SMART" id="SM01332"/>
    </source>
</evidence>
<dbReference type="GO" id="GO:0044772">
    <property type="term" value="P:mitotic cell cycle phase transition"/>
    <property type="evidence" value="ECO:0007669"/>
    <property type="project" value="InterPro"/>
</dbReference>
<evidence type="ECO:0000256" key="7">
    <source>
        <dbReference type="ARBA" id="ARBA00040980"/>
    </source>
</evidence>
<dbReference type="PANTHER" id="PTHR10177">
    <property type="entry name" value="CYCLINS"/>
    <property type="match status" value="1"/>
</dbReference>
<feature type="domain" description="Cyclin C-terminal" evidence="11">
    <location>
        <begin position="273"/>
        <end position="389"/>
    </location>
</feature>
<keyword evidence="4 8" id="KW-0195">Cyclin</keyword>
<feature type="domain" description="Cyclin-like" evidence="10">
    <location>
        <begin position="277"/>
        <end position="358"/>
    </location>
</feature>
<keyword evidence="13" id="KW-1185">Reference proteome</keyword>
<dbReference type="AlphaFoldDB" id="A0A3B3XYQ2"/>
<dbReference type="GO" id="GO:0016538">
    <property type="term" value="F:cyclin-dependent protein serine/threonine kinase regulator activity"/>
    <property type="evidence" value="ECO:0007669"/>
    <property type="project" value="InterPro"/>
</dbReference>
<dbReference type="InterPro" id="IPR013763">
    <property type="entry name" value="Cyclin-like_dom"/>
</dbReference>
<organism evidence="12 13">
    <name type="scientific">Poecilia mexicana</name>
    <dbReference type="NCBI Taxonomy" id="48701"/>
    <lineage>
        <taxon>Eukaryota</taxon>
        <taxon>Metazoa</taxon>
        <taxon>Chordata</taxon>
        <taxon>Craniata</taxon>
        <taxon>Vertebrata</taxon>
        <taxon>Euteleostomi</taxon>
        <taxon>Actinopterygii</taxon>
        <taxon>Neopterygii</taxon>
        <taxon>Teleostei</taxon>
        <taxon>Neoteleostei</taxon>
        <taxon>Acanthomorphata</taxon>
        <taxon>Ovalentaria</taxon>
        <taxon>Atherinomorphae</taxon>
        <taxon>Cyprinodontiformes</taxon>
        <taxon>Poeciliidae</taxon>
        <taxon>Poeciliinae</taxon>
        <taxon>Poecilia</taxon>
    </lineage>
</organism>
<keyword evidence="3" id="KW-0132">Cell division</keyword>
<feature type="region of interest" description="Disordered" evidence="9">
    <location>
        <begin position="1"/>
        <end position="47"/>
    </location>
</feature>
<keyword evidence="5" id="KW-0131">Cell cycle</keyword>
<dbReference type="InterPro" id="IPR036915">
    <property type="entry name" value="Cyclin-like_sf"/>
</dbReference>
<feature type="compositionally biased region" description="Polar residues" evidence="9">
    <location>
        <begin position="24"/>
        <end position="38"/>
    </location>
</feature>
<reference evidence="12" key="2">
    <citation type="submission" date="2025-09" db="UniProtKB">
        <authorList>
            <consortium name="Ensembl"/>
        </authorList>
    </citation>
    <scope>IDENTIFICATION</scope>
</reference>
<comment type="subunit">
    <text evidence="6">Interacts with the CDK1 protein kinase to form a serine/threonine kinase holoenzyme complex also known as maturation promoting factor (MPF). The cyclin subunit imparts substrate specificity to the complex.</text>
</comment>
<dbReference type="InterPro" id="IPR039361">
    <property type="entry name" value="Cyclin"/>
</dbReference>
<sequence length="401" mass="45831">MPFTRGKKNKEAAGTKASKVNAAASENQATQVKRSSSPPHGAPKKRTAFIDITNAHKVTISLPGRKRESAKKVEKKTNSASVLSKNQTNLQKYVLKIFWVYFPSWFFSKASGFNFTFLGLVQIPEEFDIDSDNSEDCYMCPEYAKDIFDYLKKREEKFVLSNYMDKQPYLSPDMRAILIDWLVEVQENFELFHETLYLAVKLTDHYLSKVPIHRDLLQLVGSTALLIACKFEERCPPPVEDFLYICDDAYKRPELISIEANILKTLSFDINIPIPYRFLRRYARCVNVGMDTLTLARFFCEMSLMEIDFVEERGSRLASACLLMALVTKNLGGWCPILQFHSGYQVSDLKPVVRKLHSILQAPSDDNLKTIRNKYSHKVFFEVASLPLVDINVLEKALASS</sequence>
<accession>A0A3B3XYQ2</accession>
<feature type="domain" description="Cyclin-like" evidence="10">
    <location>
        <begin position="180"/>
        <end position="264"/>
    </location>
</feature>
<evidence type="ECO:0000313" key="12">
    <source>
        <dbReference type="Ensembl" id="ENSPMEP00000020028.1"/>
    </source>
</evidence>
<dbReference type="Gene3D" id="1.10.472.10">
    <property type="entry name" value="Cyclin-like"/>
    <property type="match status" value="2"/>
</dbReference>
<dbReference type="InterPro" id="IPR006671">
    <property type="entry name" value="Cyclin_N"/>
</dbReference>
<dbReference type="FunFam" id="1.10.472.10:FF:000001">
    <property type="entry name" value="G2/mitotic-specific cyclin"/>
    <property type="match status" value="1"/>
</dbReference>
<dbReference type="Pfam" id="PF00134">
    <property type="entry name" value="Cyclin_N"/>
    <property type="match status" value="1"/>
</dbReference>
<dbReference type="SUPFAM" id="SSF47954">
    <property type="entry name" value="Cyclin-like"/>
    <property type="match status" value="2"/>
</dbReference>
<evidence type="ECO:0000256" key="3">
    <source>
        <dbReference type="ARBA" id="ARBA00022618"/>
    </source>
</evidence>
<dbReference type="PIRSF" id="PIRSF001771">
    <property type="entry name" value="Cyclin_A_B_D_E"/>
    <property type="match status" value="1"/>
</dbReference>
<evidence type="ECO:0000256" key="5">
    <source>
        <dbReference type="ARBA" id="ARBA00023306"/>
    </source>
</evidence>
<dbReference type="SMART" id="SM01332">
    <property type="entry name" value="Cyclin_C"/>
    <property type="match status" value="1"/>
</dbReference>
<dbReference type="SMART" id="SM00385">
    <property type="entry name" value="CYCLIN"/>
    <property type="match status" value="2"/>
</dbReference>
<dbReference type="GO" id="GO:0051301">
    <property type="term" value="P:cell division"/>
    <property type="evidence" value="ECO:0007669"/>
    <property type="project" value="UniProtKB-KW"/>
</dbReference>
<evidence type="ECO:0000256" key="2">
    <source>
        <dbReference type="ARBA" id="ARBA00006955"/>
    </source>
</evidence>
<evidence type="ECO:0000256" key="1">
    <source>
        <dbReference type="ARBA" id="ARBA00003222"/>
    </source>
</evidence>
<dbReference type="CDD" id="cd20510">
    <property type="entry name" value="CYCLIN_CCNB3_rpt2"/>
    <property type="match status" value="1"/>
</dbReference>
<dbReference type="InterPro" id="IPR004367">
    <property type="entry name" value="Cyclin_C-dom"/>
</dbReference>
<evidence type="ECO:0000259" key="10">
    <source>
        <dbReference type="SMART" id="SM00385"/>
    </source>
</evidence>
<evidence type="ECO:0000256" key="8">
    <source>
        <dbReference type="RuleBase" id="RU000383"/>
    </source>
</evidence>